<sequence>MTNQDGTRPDNVAGTNPQAISQKSPSPMFSLLFEIARVVWMGQEHQEGVFVRIQTWQSTYVKSRLSCLSIDPPTRYSSRLPLGKKCPSSIATCFKLLFL</sequence>
<evidence type="ECO:0000313" key="2">
    <source>
        <dbReference type="EMBL" id="KAF5184582.1"/>
    </source>
</evidence>
<proteinExistence type="predicted"/>
<feature type="compositionally biased region" description="Polar residues" evidence="1">
    <location>
        <begin position="13"/>
        <end position="24"/>
    </location>
</feature>
<gene>
    <name evidence="2" type="ORF">FRX31_025834</name>
</gene>
<protein>
    <submittedName>
        <fullName evidence="2">Uncharacterized protein</fullName>
    </submittedName>
</protein>
<evidence type="ECO:0000256" key="1">
    <source>
        <dbReference type="SAM" id="MobiDB-lite"/>
    </source>
</evidence>
<keyword evidence="3" id="KW-1185">Reference proteome</keyword>
<evidence type="ECO:0000313" key="3">
    <source>
        <dbReference type="Proteomes" id="UP000554482"/>
    </source>
</evidence>
<organism evidence="2 3">
    <name type="scientific">Thalictrum thalictroides</name>
    <name type="common">Rue-anemone</name>
    <name type="synonym">Anemone thalictroides</name>
    <dbReference type="NCBI Taxonomy" id="46969"/>
    <lineage>
        <taxon>Eukaryota</taxon>
        <taxon>Viridiplantae</taxon>
        <taxon>Streptophyta</taxon>
        <taxon>Embryophyta</taxon>
        <taxon>Tracheophyta</taxon>
        <taxon>Spermatophyta</taxon>
        <taxon>Magnoliopsida</taxon>
        <taxon>Ranunculales</taxon>
        <taxon>Ranunculaceae</taxon>
        <taxon>Thalictroideae</taxon>
        <taxon>Thalictrum</taxon>
    </lineage>
</organism>
<name>A0A7J6VJU4_THATH</name>
<feature type="region of interest" description="Disordered" evidence="1">
    <location>
        <begin position="1"/>
        <end position="24"/>
    </location>
</feature>
<dbReference type="EMBL" id="JABWDY010031903">
    <property type="protein sequence ID" value="KAF5184582.1"/>
    <property type="molecule type" value="Genomic_DNA"/>
</dbReference>
<reference evidence="2 3" key="1">
    <citation type="submission" date="2020-06" db="EMBL/GenBank/DDBJ databases">
        <title>Transcriptomic and genomic resources for Thalictrum thalictroides and T. hernandezii: Facilitating candidate gene discovery in an emerging model plant lineage.</title>
        <authorList>
            <person name="Arias T."/>
            <person name="Riano-Pachon D.M."/>
            <person name="Di Stilio V.S."/>
        </authorList>
    </citation>
    <scope>NUCLEOTIDE SEQUENCE [LARGE SCALE GENOMIC DNA]</scope>
    <source>
        <strain evidence="3">cv. WT478/WT964</strain>
        <tissue evidence="2">Leaves</tissue>
    </source>
</reference>
<comment type="caution">
    <text evidence="2">The sequence shown here is derived from an EMBL/GenBank/DDBJ whole genome shotgun (WGS) entry which is preliminary data.</text>
</comment>
<dbReference type="AlphaFoldDB" id="A0A7J6VJU4"/>
<accession>A0A7J6VJU4</accession>
<dbReference type="Proteomes" id="UP000554482">
    <property type="component" value="Unassembled WGS sequence"/>
</dbReference>